<sequence length="63" mass="6983">MVSVDMTDMLLSSVLVCNVKISTNNSFKIPEAKSGGLTRRRCKLSKINNKPTGTRYTCKECDV</sequence>
<evidence type="ECO:0000313" key="1">
    <source>
        <dbReference type="EMBL" id="KAF0719302.1"/>
    </source>
</evidence>
<comment type="caution">
    <text evidence="1">The sequence shown here is derived from an EMBL/GenBank/DDBJ whole genome shotgun (WGS) entry which is preliminary data.</text>
</comment>
<evidence type="ECO:0000313" key="2">
    <source>
        <dbReference type="Proteomes" id="UP000478052"/>
    </source>
</evidence>
<gene>
    <name evidence="1" type="ORF">FWK35_00025840</name>
</gene>
<keyword evidence="2" id="KW-1185">Reference proteome</keyword>
<dbReference type="AlphaFoldDB" id="A0A6G0W2D1"/>
<dbReference type="Proteomes" id="UP000478052">
    <property type="component" value="Unassembled WGS sequence"/>
</dbReference>
<name>A0A6G0W2D1_APHCR</name>
<accession>A0A6G0W2D1</accession>
<organism evidence="1 2">
    <name type="scientific">Aphis craccivora</name>
    <name type="common">Cowpea aphid</name>
    <dbReference type="NCBI Taxonomy" id="307492"/>
    <lineage>
        <taxon>Eukaryota</taxon>
        <taxon>Metazoa</taxon>
        <taxon>Ecdysozoa</taxon>
        <taxon>Arthropoda</taxon>
        <taxon>Hexapoda</taxon>
        <taxon>Insecta</taxon>
        <taxon>Pterygota</taxon>
        <taxon>Neoptera</taxon>
        <taxon>Paraneoptera</taxon>
        <taxon>Hemiptera</taxon>
        <taxon>Sternorrhyncha</taxon>
        <taxon>Aphidomorpha</taxon>
        <taxon>Aphidoidea</taxon>
        <taxon>Aphididae</taxon>
        <taxon>Aphidini</taxon>
        <taxon>Aphis</taxon>
        <taxon>Aphis</taxon>
    </lineage>
</organism>
<feature type="non-terminal residue" evidence="1">
    <location>
        <position position="63"/>
    </location>
</feature>
<proteinExistence type="predicted"/>
<dbReference type="EMBL" id="VUJU01009575">
    <property type="protein sequence ID" value="KAF0719302.1"/>
    <property type="molecule type" value="Genomic_DNA"/>
</dbReference>
<reference evidence="1 2" key="1">
    <citation type="submission" date="2019-08" db="EMBL/GenBank/DDBJ databases">
        <title>Whole genome of Aphis craccivora.</title>
        <authorList>
            <person name="Voronova N.V."/>
            <person name="Shulinski R.S."/>
            <person name="Bandarenka Y.V."/>
            <person name="Zhorov D.G."/>
            <person name="Warner D."/>
        </authorList>
    </citation>
    <scope>NUCLEOTIDE SEQUENCE [LARGE SCALE GENOMIC DNA]</scope>
    <source>
        <strain evidence="1">180601</strain>
        <tissue evidence="1">Whole Body</tissue>
    </source>
</reference>
<protein>
    <submittedName>
        <fullName evidence="1">PiggyBac transposable element-derived protein 4-like</fullName>
    </submittedName>
</protein>